<sequence>MSSDCTRVLAFYAGTGVDDRGRRIDDVLAFDDSALEDVHDYIQWLFPLDVPSGVMPHAPLVDGDCGDAFAADPRLRATLHRAFDRMLTFYGLRLVVGAEGLTVVRAEDFGRHAENWLTRQNHNFLRLTRILRSLHLLGEAPRAGALYACLEALYRERRSTIGERTFAFWTRAASGES</sequence>
<feature type="domain" description="Opioid growth factor receptor (OGFr) conserved" evidence="1">
    <location>
        <begin position="31"/>
        <end position="146"/>
    </location>
</feature>
<dbReference type="EMBL" id="CP007129">
    <property type="protein sequence ID" value="AHG92454.1"/>
    <property type="molecule type" value="Genomic_DNA"/>
</dbReference>
<dbReference type="OrthoDB" id="273514at2"/>
<dbReference type="Proteomes" id="UP000019151">
    <property type="component" value="Plasmid 1"/>
</dbReference>
<dbReference type="AlphaFoldDB" id="W0RN40"/>
<dbReference type="Pfam" id="PF04664">
    <property type="entry name" value="OGFr_N"/>
    <property type="match status" value="1"/>
</dbReference>
<keyword evidence="2" id="KW-0675">Receptor</keyword>
<evidence type="ECO:0000313" key="2">
    <source>
        <dbReference type="EMBL" id="AHG92454.1"/>
    </source>
</evidence>
<keyword evidence="3" id="KW-1185">Reference proteome</keyword>
<dbReference type="InterPro" id="IPR006757">
    <property type="entry name" value="OGF_rcpt"/>
</dbReference>
<dbReference type="RefSeq" id="WP_025413793.1">
    <property type="nucleotide sequence ID" value="NZ_CP007129.1"/>
</dbReference>
<dbReference type="GO" id="GO:0140625">
    <property type="term" value="F:opioid growth factor receptor activity"/>
    <property type="evidence" value="ECO:0007669"/>
    <property type="project" value="InterPro"/>
</dbReference>
<organism evidence="2 3">
    <name type="scientific">Gemmatirosa kalamazoonensis</name>
    <dbReference type="NCBI Taxonomy" id="861299"/>
    <lineage>
        <taxon>Bacteria</taxon>
        <taxon>Pseudomonadati</taxon>
        <taxon>Gemmatimonadota</taxon>
        <taxon>Gemmatimonadia</taxon>
        <taxon>Gemmatimonadales</taxon>
        <taxon>Gemmatimonadaceae</taxon>
        <taxon>Gemmatirosa</taxon>
    </lineage>
</organism>
<reference evidence="2 3" key="1">
    <citation type="journal article" date="2014" name="Genome Announc.">
        <title>Genome Sequence and Methylome of Soil Bacterium Gemmatirosa kalamazoonensis KBS708T, a Member of the Rarely Cultivated Gemmatimonadetes Phylum.</title>
        <authorList>
            <person name="Debruyn J.M."/>
            <person name="Radosevich M."/>
            <person name="Wommack K.E."/>
            <person name="Polson S.W."/>
            <person name="Hauser L.J."/>
            <person name="Fawaz M.N."/>
            <person name="Korlach J."/>
            <person name="Tsai Y.C."/>
        </authorList>
    </citation>
    <scope>NUCLEOTIDE SEQUENCE [LARGE SCALE GENOMIC DNA]</scope>
    <source>
        <strain evidence="2 3">KBS708</strain>
        <plasmid evidence="3">Plasmid 1</plasmid>
    </source>
</reference>
<dbReference type="PANTHER" id="PTHR14015">
    <property type="entry name" value="OPIOID GROWTH FACTOR RECEPTOR OGFR ZETA-TYPE OPIOID RECEPTOR"/>
    <property type="match status" value="1"/>
</dbReference>
<dbReference type="HOGENOM" id="CLU_068726_1_0_0"/>
<geneLocation type="plasmid" evidence="2 3">
    <name>1</name>
</geneLocation>
<accession>W0RN40</accession>
<dbReference type="InterPro" id="IPR039574">
    <property type="entry name" value="OGFr"/>
</dbReference>
<dbReference type="PANTHER" id="PTHR14015:SF2">
    <property type="entry name" value="OPIOID GROWTH FACTOR RECEPTOR (OGFR) CONSERVED DOMAIN-CONTAINING PROTEIN"/>
    <property type="match status" value="1"/>
</dbReference>
<dbReference type="GO" id="GO:0016020">
    <property type="term" value="C:membrane"/>
    <property type="evidence" value="ECO:0007669"/>
    <property type="project" value="InterPro"/>
</dbReference>
<dbReference type="PATRIC" id="fig|861299.3.peg.4975"/>
<dbReference type="InParanoid" id="W0RN40"/>
<dbReference type="KEGG" id="gba:J421_4919"/>
<name>W0RN40_9BACT</name>
<evidence type="ECO:0000313" key="3">
    <source>
        <dbReference type="Proteomes" id="UP000019151"/>
    </source>
</evidence>
<evidence type="ECO:0000259" key="1">
    <source>
        <dbReference type="Pfam" id="PF04664"/>
    </source>
</evidence>
<protein>
    <submittedName>
        <fullName evidence="2">Opioid growth factor receptor (OGFr) conserved region</fullName>
    </submittedName>
</protein>
<gene>
    <name evidence="2" type="ORF">J421_4919</name>
</gene>
<keyword evidence="2" id="KW-0614">Plasmid</keyword>
<proteinExistence type="predicted"/>